<keyword evidence="2" id="KW-1185">Reference proteome</keyword>
<name>A0A0L6UMX6_9BASI</name>
<proteinExistence type="predicted"/>
<gene>
    <name evidence="1" type="ORF">VP01_5153g2</name>
</gene>
<keyword evidence="1" id="KW-0456">Lyase</keyword>
<organism evidence="1 2">
    <name type="scientific">Puccinia sorghi</name>
    <dbReference type="NCBI Taxonomy" id="27349"/>
    <lineage>
        <taxon>Eukaryota</taxon>
        <taxon>Fungi</taxon>
        <taxon>Dikarya</taxon>
        <taxon>Basidiomycota</taxon>
        <taxon>Pucciniomycotina</taxon>
        <taxon>Pucciniomycetes</taxon>
        <taxon>Pucciniales</taxon>
        <taxon>Pucciniaceae</taxon>
        <taxon>Puccinia</taxon>
    </lineage>
</organism>
<dbReference type="Proteomes" id="UP000037035">
    <property type="component" value="Unassembled WGS sequence"/>
</dbReference>
<dbReference type="EMBL" id="LAVV01010335">
    <property type="protein sequence ID" value="KNZ49205.1"/>
    <property type="molecule type" value="Genomic_DNA"/>
</dbReference>
<feature type="non-terminal residue" evidence="1">
    <location>
        <position position="56"/>
    </location>
</feature>
<dbReference type="STRING" id="27349.A0A0L6UMX6"/>
<evidence type="ECO:0000313" key="2">
    <source>
        <dbReference type="Proteomes" id="UP000037035"/>
    </source>
</evidence>
<dbReference type="AlphaFoldDB" id="A0A0L6UMX6"/>
<protein>
    <submittedName>
        <fullName evidence="1">ATP citrate (Pro-S)-lyase</fullName>
    </submittedName>
</protein>
<reference evidence="1 2" key="1">
    <citation type="submission" date="2015-08" db="EMBL/GenBank/DDBJ databases">
        <title>Next Generation Sequencing and Analysis of the Genome of Puccinia sorghi L Schw, the Causal Agent of Maize Common Rust.</title>
        <authorList>
            <person name="Rochi L."/>
            <person name="Burguener G."/>
            <person name="Darino M."/>
            <person name="Turjanski A."/>
            <person name="Kreff E."/>
            <person name="Dieguez M.J."/>
            <person name="Sacco F."/>
        </authorList>
    </citation>
    <scope>NUCLEOTIDE SEQUENCE [LARGE SCALE GENOMIC DNA]</scope>
    <source>
        <strain evidence="1 2">RO10H11247</strain>
    </source>
</reference>
<evidence type="ECO:0000313" key="1">
    <source>
        <dbReference type="EMBL" id="KNZ49205.1"/>
    </source>
</evidence>
<accession>A0A0L6UMX6</accession>
<sequence length="56" mass="6428">MIQISWDPESKSITANSSLPSWELSRPCGKAGLWDLNKTWPEAKEWIQECARKPVK</sequence>
<dbReference type="GO" id="GO:0016829">
    <property type="term" value="F:lyase activity"/>
    <property type="evidence" value="ECO:0007669"/>
    <property type="project" value="UniProtKB-KW"/>
</dbReference>
<comment type="caution">
    <text evidence="1">The sequence shown here is derived from an EMBL/GenBank/DDBJ whole genome shotgun (WGS) entry which is preliminary data.</text>
</comment>
<dbReference type="VEuPathDB" id="FungiDB:VP01_5153g2"/>